<keyword evidence="2" id="KW-0813">Transport</keyword>
<evidence type="ECO:0000256" key="3">
    <source>
        <dbReference type="ARBA" id="ARBA00023008"/>
    </source>
</evidence>
<proteinExistence type="predicted"/>
<dbReference type="PANTHER" id="PTHR46365:SF1">
    <property type="entry name" value="COPPER TRANSPORT PROTEIN ATOX1"/>
    <property type="match status" value="1"/>
</dbReference>
<dbReference type="GO" id="GO:0016531">
    <property type="term" value="F:copper chaperone activity"/>
    <property type="evidence" value="ECO:0007669"/>
    <property type="project" value="TreeGrafter"/>
</dbReference>
<keyword evidence="2" id="KW-0187">Copper transport</keyword>
<evidence type="ECO:0000256" key="5">
    <source>
        <dbReference type="ARBA" id="ARBA00037651"/>
    </source>
</evidence>
<evidence type="ECO:0000256" key="8">
    <source>
        <dbReference type="ARBA" id="ARBA00046351"/>
    </source>
</evidence>
<evidence type="ECO:0000256" key="2">
    <source>
        <dbReference type="ARBA" id="ARBA00022796"/>
    </source>
</evidence>
<dbReference type="InterPro" id="IPR051881">
    <property type="entry name" value="Copper_transport_ATOX1-like"/>
</dbReference>
<keyword evidence="2" id="KW-0406">Ion transport</keyword>
<reference evidence="10" key="1">
    <citation type="submission" date="2017-02" db="UniProtKB">
        <authorList>
            <consortium name="WormBaseParasite"/>
        </authorList>
    </citation>
    <scope>IDENTIFICATION</scope>
</reference>
<dbReference type="GO" id="GO:0005829">
    <property type="term" value="C:cytosol"/>
    <property type="evidence" value="ECO:0007669"/>
    <property type="project" value="TreeGrafter"/>
</dbReference>
<dbReference type="Proteomes" id="UP000036681">
    <property type="component" value="Unplaced"/>
</dbReference>
<name>A0A0M3II72_ASCLU</name>
<dbReference type="CDD" id="cd00371">
    <property type="entry name" value="HMA"/>
    <property type="match status" value="1"/>
</dbReference>
<dbReference type="InterPro" id="IPR006121">
    <property type="entry name" value="HMA_dom"/>
</dbReference>
<dbReference type="WBParaSite" id="ALUE_0001820901-mRNA-1">
    <property type="protein sequence ID" value="ALUE_0001820901-mRNA-1"/>
    <property type="gene ID" value="ALUE_0001820901"/>
</dbReference>
<evidence type="ECO:0000313" key="9">
    <source>
        <dbReference type="Proteomes" id="UP000036681"/>
    </source>
</evidence>
<evidence type="ECO:0000256" key="6">
    <source>
        <dbReference type="ARBA" id="ARBA00040962"/>
    </source>
</evidence>
<dbReference type="Gene3D" id="3.30.70.100">
    <property type="match status" value="1"/>
</dbReference>
<accession>A0A0M3II72</accession>
<sequence length="226" mass="25419">MQSAEHLLTSVTISFQDTFPDENTRVDDASLESFSTNFVARIRGSDILAQLFDHLQSEYCHTKRRTIFYAIFRFSTCFLRKLNKPSPHSPISTEENHSTSHITRKAMTAQKVATATQRAPHKSMLRSLGRRGWTYVFELAMTCEGCANAARKVLSKLGDALHLFSRVVQFHLPCDPKFTPRLLLAGDVSNVDIDIPAKKVSVTTTLPADTILETLMKTGKECRRIS</sequence>
<evidence type="ECO:0000256" key="1">
    <source>
        <dbReference type="ARBA" id="ARBA00022723"/>
    </source>
</evidence>
<organism evidence="9 10">
    <name type="scientific">Ascaris lumbricoides</name>
    <name type="common">Giant roundworm</name>
    <dbReference type="NCBI Taxonomy" id="6252"/>
    <lineage>
        <taxon>Eukaryota</taxon>
        <taxon>Metazoa</taxon>
        <taxon>Ecdysozoa</taxon>
        <taxon>Nematoda</taxon>
        <taxon>Chromadorea</taxon>
        <taxon>Rhabditida</taxon>
        <taxon>Spirurina</taxon>
        <taxon>Ascaridomorpha</taxon>
        <taxon>Ascaridoidea</taxon>
        <taxon>Ascarididae</taxon>
        <taxon>Ascaris</taxon>
    </lineage>
</organism>
<comment type="subunit">
    <text evidence="8">Homodimer. Interacts with ATP7B. Interacts with ATP7A. Interacts (via dimer form) with SLC31A1 (via C-terminal domain); this interaction improves ATOX1 stability and controls intracellular Cu(I) levels.</text>
</comment>
<evidence type="ECO:0000256" key="7">
    <source>
        <dbReference type="ARBA" id="ARBA00043201"/>
    </source>
</evidence>
<dbReference type="AlphaFoldDB" id="A0A0M3II72"/>
<keyword evidence="3" id="KW-0186">Copper</keyword>
<keyword evidence="4" id="KW-0143">Chaperone</keyword>
<evidence type="ECO:0000313" key="10">
    <source>
        <dbReference type="WBParaSite" id="ALUE_0001820901-mRNA-1"/>
    </source>
</evidence>
<comment type="function">
    <text evidence="5">Binds and deliver cytosolic copper to the copper ATPase proteins. May be important in cellular antioxidant defense.</text>
</comment>
<dbReference type="PANTHER" id="PTHR46365">
    <property type="entry name" value="COPPER TRANSPORT PROTEIN ATOX1"/>
    <property type="match status" value="1"/>
</dbReference>
<keyword evidence="1" id="KW-0479">Metal-binding</keyword>
<protein>
    <recommendedName>
        <fullName evidence="6">Copper transport protein ATOX1</fullName>
    </recommendedName>
    <alternativeName>
        <fullName evidence="7">Metal transport protein ATX1</fullName>
    </alternativeName>
</protein>
<dbReference type="GO" id="GO:0046872">
    <property type="term" value="F:metal ion binding"/>
    <property type="evidence" value="ECO:0007669"/>
    <property type="project" value="UniProtKB-KW"/>
</dbReference>
<evidence type="ECO:0000256" key="4">
    <source>
        <dbReference type="ARBA" id="ARBA00023186"/>
    </source>
</evidence>
<keyword evidence="9" id="KW-1185">Reference proteome</keyword>
<dbReference type="GO" id="GO:0006825">
    <property type="term" value="P:copper ion transport"/>
    <property type="evidence" value="ECO:0007669"/>
    <property type="project" value="UniProtKB-KW"/>
</dbReference>